<dbReference type="EMBL" id="LSYV01000007">
    <property type="protein sequence ID" value="KXZ53599.1"/>
    <property type="molecule type" value="Genomic_DNA"/>
</dbReference>
<dbReference type="GO" id="GO:0005634">
    <property type="term" value="C:nucleus"/>
    <property type="evidence" value="ECO:0007669"/>
    <property type="project" value="UniProtKB-SubCell"/>
</dbReference>
<evidence type="ECO:0000256" key="1">
    <source>
        <dbReference type="ARBA" id="ARBA00004123"/>
    </source>
</evidence>
<name>A0A150GUS9_GONPE</name>
<evidence type="ECO:0000256" key="6">
    <source>
        <dbReference type="SAM" id="MobiDB-lite"/>
    </source>
</evidence>
<dbReference type="GO" id="GO:1990918">
    <property type="term" value="P:double-strand break repair involved in meiotic recombination"/>
    <property type="evidence" value="ECO:0007669"/>
    <property type="project" value="TreeGrafter"/>
</dbReference>
<keyword evidence="2" id="KW-1017">Isopeptide bond</keyword>
<dbReference type="InterPro" id="IPR029448">
    <property type="entry name" value="FANCD2"/>
</dbReference>
<dbReference type="AlphaFoldDB" id="A0A150GUS9"/>
<reference evidence="8" key="1">
    <citation type="journal article" date="2016" name="Nat. Commun.">
        <title>The Gonium pectorale genome demonstrates co-option of cell cycle regulation during the evolution of multicellularity.</title>
        <authorList>
            <person name="Hanschen E.R."/>
            <person name="Marriage T.N."/>
            <person name="Ferris P.J."/>
            <person name="Hamaji T."/>
            <person name="Toyoda A."/>
            <person name="Fujiyama A."/>
            <person name="Neme R."/>
            <person name="Noguchi H."/>
            <person name="Minakuchi Y."/>
            <person name="Suzuki M."/>
            <person name="Kawai-Toyooka H."/>
            <person name="Smith D.R."/>
            <person name="Sparks H."/>
            <person name="Anderson J."/>
            <person name="Bakaric R."/>
            <person name="Luria V."/>
            <person name="Karger A."/>
            <person name="Kirschner M.W."/>
            <person name="Durand P.M."/>
            <person name="Michod R.E."/>
            <person name="Nozaki H."/>
            <person name="Olson B.J."/>
        </authorList>
    </citation>
    <scope>NUCLEOTIDE SEQUENCE [LARGE SCALE GENOMIC DNA]</scope>
    <source>
        <strain evidence="8">NIES-2863</strain>
    </source>
</reference>
<dbReference type="GO" id="GO:0070182">
    <property type="term" value="F:DNA polymerase binding"/>
    <property type="evidence" value="ECO:0007669"/>
    <property type="project" value="TreeGrafter"/>
</dbReference>
<feature type="compositionally biased region" description="Low complexity" evidence="6">
    <location>
        <begin position="313"/>
        <end position="322"/>
    </location>
</feature>
<accession>A0A150GUS9</accession>
<proteinExistence type="inferred from homology"/>
<evidence type="ECO:0000256" key="5">
    <source>
        <dbReference type="ARBA" id="ARBA00093456"/>
    </source>
</evidence>
<comment type="caution">
    <text evidence="7">The sequence shown here is derived from an EMBL/GenBank/DDBJ whole genome shotgun (WGS) entry which is preliminary data.</text>
</comment>
<organism evidence="7 8">
    <name type="scientific">Gonium pectorale</name>
    <name type="common">Green alga</name>
    <dbReference type="NCBI Taxonomy" id="33097"/>
    <lineage>
        <taxon>Eukaryota</taxon>
        <taxon>Viridiplantae</taxon>
        <taxon>Chlorophyta</taxon>
        <taxon>core chlorophytes</taxon>
        <taxon>Chlorophyceae</taxon>
        <taxon>CS clade</taxon>
        <taxon>Chlamydomonadales</taxon>
        <taxon>Volvocaceae</taxon>
        <taxon>Gonium</taxon>
    </lineage>
</organism>
<sequence length="1056" mass="104847">MPRGPRARAAALQVVLDMAERLPGVEADDLPALVRFIVQYSTGGAASGAASAAGGGTAASVVAALRRELRMVEPSDPRVGVRDTKGKRGGGRGGREPVEVRLLRELAVALAANDAAAGAAIKAITAAGRVRVGPGGSSVGDPGGPDPDDPDGGSQAAEDRNPGGRGGGGGAAALAGGPPKLVSLDLWLLLLLLGGRRGKEADKVLRAKILDGTASPAWLADALLGHPAALREAWGPLAALAAGLAGSRPAGGPLAAAAARLYAVMFAAMGAAEDSLQRIEVLHCLHTHLGSGVAEEVDTALAALAQLAEGPLSRPAATARAPGGPGAPPPAPSLSSHGSALGSCLDHLEAFSDGQLAALFDMLAAVTGGAEGVAWKAAQEEAAAGPAAADPSAVVRVPGGAGDRLESEVAIVVDKALKGGGPYKRMGVAGALAFLRRVGCALSLLVGGGPGPSPPQGPAEEDEEGGGGVAGGGAAAGQPPSPPGFGLLIREWRGRLQDLVAATEGHAAARALALTRLRELLERPCGGGGGGGGGGPAAAVFGQEAAAGGGGGAVPWGASLPRWAQTVLLAEVFQPLLENALVRDIEPAPTDLRLPGCDQPLGCSAWFNIDKEDAPVAIGLWPLAVSAAAADRDVLVWMGPCLGLVCTASTGLYGDLADVDALLGGPVFMFPTELLQDAEGVNHLHELPPCVSAAVLTSIQAATSWLRELLNCFGPGRTSRSQGTQSDAKNAKISRRVAQLAALEALGAALLDNLAPPRGGLAAAQALRNHADPAGLRATAPRPALMGPPALQAAAGAARKPRAGGGAAGAAAATGTAASRAAAALALRRVAAAAGGAAAAGCAHEWGAWTVLPNRLAAAAYLVSELAAKTRFVAARSRSSPAFAAVAGGAAAGASAADPSLEGVGPGELACCLAGLMPAVRQHLDTATAALAGLNRSTGRGAAAGSEPVAGYAALTDATLVAWYRGAWEVFADAWAANCAALRAAERHVPGQEEEDDLVACTLTSAGVFAKLLELVKRHPAKTPLLATAVKGAGKFVEVRSLTSAQVRRAAWRRAE</sequence>
<feature type="compositionally biased region" description="Basic and acidic residues" evidence="6">
    <location>
        <begin position="75"/>
        <end position="86"/>
    </location>
</feature>
<feature type="region of interest" description="Disordered" evidence="6">
    <location>
        <begin position="132"/>
        <end position="172"/>
    </location>
</feature>
<feature type="compositionally biased region" description="Gly residues" evidence="6">
    <location>
        <begin position="133"/>
        <end position="143"/>
    </location>
</feature>
<dbReference type="STRING" id="33097.A0A150GUS9"/>
<dbReference type="OrthoDB" id="539600at2759"/>
<dbReference type="Proteomes" id="UP000075714">
    <property type="component" value="Unassembled WGS sequence"/>
</dbReference>
<dbReference type="GO" id="GO:0007129">
    <property type="term" value="P:homologous chromosome pairing at meiosis"/>
    <property type="evidence" value="ECO:0007669"/>
    <property type="project" value="TreeGrafter"/>
</dbReference>
<comment type="subcellular location">
    <subcellularLocation>
        <location evidence="1">Nucleus</location>
    </subcellularLocation>
</comment>
<dbReference type="GO" id="GO:0031573">
    <property type="term" value="P:mitotic intra-S DNA damage checkpoint signaling"/>
    <property type="evidence" value="ECO:0007669"/>
    <property type="project" value="TreeGrafter"/>
</dbReference>
<dbReference type="GO" id="GO:0036297">
    <property type="term" value="P:interstrand cross-link repair"/>
    <property type="evidence" value="ECO:0007669"/>
    <property type="project" value="TreeGrafter"/>
</dbReference>
<evidence type="ECO:0000256" key="3">
    <source>
        <dbReference type="ARBA" id="ARBA00022843"/>
    </source>
</evidence>
<evidence type="ECO:0000256" key="2">
    <source>
        <dbReference type="ARBA" id="ARBA00022499"/>
    </source>
</evidence>
<evidence type="ECO:0000313" key="8">
    <source>
        <dbReference type="Proteomes" id="UP000075714"/>
    </source>
</evidence>
<gene>
    <name evidence="7" type="ORF">GPECTOR_6g516</name>
</gene>
<feature type="compositionally biased region" description="Gly residues" evidence="6">
    <location>
        <begin position="466"/>
        <end position="475"/>
    </location>
</feature>
<keyword evidence="3" id="KW-0832">Ubl conjugation</keyword>
<evidence type="ECO:0000256" key="4">
    <source>
        <dbReference type="ARBA" id="ARBA00023242"/>
    </source>
</evidence>
<dbReference type="Pfam" id="PF14631">
    <property type="entry name" value="FancD2"/>
    <property type="match status" value="1"/>
</dbReference>
<feature type="region of interest" description="Disordered" evidence="6">
    <location>
        <begin position="75"/>
        <end position="96"/>
    </location>
</feature>
<evidence type="ECO:0000313" key="7">
    <source>
        <dbReference type="EMBL" id="KXZ53599.1"/>
    </source>
</evidence>
<protein>
    <submittedName>
        <fullName evidence="7">Uncharacterized protein</fullName>
    </submittedName>
</protein>
<dbReference type="PANTHER" id="PTHR32086:SF0">
    <property type="entry name" value="FANCONI ANEMIA GROUP D2 PROTEIN"/>
    <property type="match status" value="1"/>
</dbReference>
<feature type="region of interest" description="Disordered" evidence="6">
    <location>
        <begin position="449"/>
        <end position="484"/>
    </location>
</feature>
<comment type="similarity">
    <text evidence="5">Belongs to the Fanconi anemia protein FANCD2 family.</text>
</comment>
<keyword evidence="4" id="KW-0539">Nucleus</keyword>
<dbReference type="PANTHER" id="PTHR32086">
    <property type="entry name" value="FANCONI ANEMIA GROUP D2 PROTEIN"/>
    <property type="match status" value="1"/>
</dbReference>
<feature type="region of interest" description="Disordered" evidence="6">
    <location>
        <begin position="313"/>
        <end position="338"/>
    </location>
</feature>
<keyword evidence="8" id="KW-1185">Reference proteome</keyword>
<dbReference type="GO" id="GO:0000793">
    <property type="term" value="C:condensed chromosome"/>
    <property type="evidence" value="ECO:0007669"/>
    <property type="project" value="TreeGrafter"/>
</dbReference>